<evidence type="ECO:0000313" key="4">
    <source>
        <dbReference type="Proteomes" id="UP001164746"/>
    </source>
</evidence>
<feature type="non-terminal residue" evidence="3">
    <location>
        <position position="86"/>
    </location>
</feature>
<dbReference type="Proteomes" id="UP001164746">
    <property type="component" value="Chromosome 10"/>
</dbReference>
<name>A0ABY7F2P1_MYAAR</name>
<evidence type="ECO:0000256" key="1">
    <source>
        <dbReference type="SAM" id="SignalP"/>
    </source>
</evidence>
<evidence type="ECO:0000313" key="3">
    <source>
        <dbReference type="EMBL" id="WAR16000.1"/>
    </source>
</evidence>
<dbReference type="InterPro" id="IPR006149">
    <property type="entry name" value="EB_dom"/>
</dbReference>
<organism evidence="3 4">
    <name type="scientific">Mya arenaria</name>
    <name type="common">Soft-shell clam</name>
    <dbReference type="NCBI Taxonomy" id="6604"/>
    <lineage>
        <taxon>Eukaryota</taxon>
        <taxon>Metazoa</taxon>
        <taxon>Spiralia</taxon>
        <taxon>Lophotrochozoa</taxon>
        <taxon>Mollusca</taxon>
        <taxon>Bivalvia</taxon>
        <taxon>Autobranchia</taxon>
        <taxon>Heteroconchia</taxon>
        <taxon>Euheterodonta</taxon>
        <taxon>Imparidentia</taxon>
        <taxon>Neoheterodontei</taxon>
        <taxon>Myida</taxon>
        <taxon>Myoidea</taxon>
        <taxon>Myidae</taxon>
        <taxon>Mya</taxon>
    </lineage>
</organism>
<accession>A0ABY7F2P1</accession>
<proteinExistence type="predicted"/>
<protein>
    <recommendedName>
        <fullName evidence="2">EB domain-containing protein</fullName>
    </recommendedName>
</protein>
<dbReference type="EMBL" id="CP111021">
    <property type="protein sequence ID" value="WAR16000.1"/>
    <property type="molecule type" value="Genomic_DNA"/>
</dbReference>
<gene>
    <name evidence="3" type="ORF">MAR_030594</name>
</gene>
<reference evidence="3" key="1">
    <citation type="submission" date="2022-11" db="EMBL/GenBank/DDBJ databases">
        <title>Centuries of genome instability and evolution in soft-shell clam transmissible cancer (bioRxiv).</title>
        <authorList>
            <person name="Hart S.F.M."/>
            <person name="Yonemitsu M.A."/>
            <person name="Giersch R.M."/>
            <person name="Beal B.F."/>
            <person name="Arriagada G."/>
            <person name="Davis B.W."/>
            <person name="Ostrander E.A."/>
            <person name="Goff S.P."/>
            <person name="Metzger M.J."/>
        </authorList>
    </citation>
    <scope>NUCLEOTIDE SEQUENCE</scope>
    <source>
        <strain evidence="3">MELC-2E11</strain>
        <tissue evidence="3">Siphon/mantle</tissue>
    </source>
</reference>
<keyword evidence="1" id="KW-0732">Signal</keyword>
<dbReference type="Pfam" id="PF01683">
    <property type="entry name" value="EB"/>
    <property type="match status" value="1"/>
</dbReference>
<feature type="signal peptide" evidence="1">
    <location>
        <begin position="1"/>
        <end position="23"/>
    </location>
</feature>
<evidence type="ECO:0000259" key="2">
    <source>
        <dbReference type="Pfam" id="PF01683"/>
    </source>
</evidence>
<feature type="chain" id="PRO_5045740408" description="EB domain-containing protein" evidence="1">
    <location>
        <begin position="24"/>
        <end position="86"/>
    </location>
</feature>
<sequence>MEPKYWLLAVVVMVAMSYASVEGAFGANCTEDMLRNGECAAKGYSDACQTNQDCQLGNVGANAICKNSMCDCMDGYSWKTDMCKAK</sequence>
<keyword evidence="4" id="KW-1185">Reference proteome</keyword>
<feature type="domain" description="EB" evidence="2">
    <location>
        <begin position="33"/>
        <end position="83"/>
    </location>
</feature>